<dbReference type="AlphaFoldDB" id="A0A1Z5IM97"/>
<name>A0A1Z5IM97_9LACO</name>
<dbReference type="Proteomes" id="UP000198430">
    <property type="component" value="Unassembled WGS sequence"/>
</dbReference>
<sequence length="344" mass="40214">MFTYQELELGLLLNVQTHKLSITLDQVLKFVNRFSDSQANNCTPEQLNNRLKKKGIPVETIQSKDIHFNLDIHNHPINVFDSTSTTLKIIDSCYLSKIIDFTNLNNFQYDASLPYESLYVGEILDRNSKQLLYSIEIAFYIVIGHPIADFGGAPYVSINKRAFQKKIDEFVKDDPKAITTIIDNSKINFPRPIAKRPGRSSKTYINDYLLMKLMDHYRKNKWKNYKKDVDFDGDLSNSAERRALSSSLKKMLSKETFANLLDQHESIIDDIDLQLYKKEKKYRNEAQKEIQKIKQNLIYSQIKAEEYHNMLHDINALLDTDEFKDEKLIQPYLRDQIKNHTNMS</sequence>
<protein>
    <submittedName>
        <fullName evidence="1">Uncharacterized protein</fullName>
    </submittedName>
</protein>
<dbReference type="RefSeq" id="WP_089087858.1">
    <property type="nucleotide sequence ID" value="NZ_BCMH01000002.1"/>
</dbReference>
<evidence type="ECO:0000313" key="2">
    <source>
        <dbReference type="Proteomes" id="UP000198430"/>
    </source>
</evidence>
<proteinExistence type="predicted"/>
<reference evidence="1 2" key="1">
    <citation type="submission" date="2015-11" db="EMBL/GenBank/DDBJ databases">
        <title>Draft genome sequences of new species of the genus Lactobacillus isolated from orchardgrass silage.</title>
        <authorList>
            <person name="Tohno M."/>
            <person name="Tanizawa Y."/>
            <person name="Arita M."/>
        </authorList>
    </citation>
    <scope>NUCLEOTIDE SEQUENCE [LARGE SCALE GENOMIC DNA]</scope>
    <source>
        <strain evidence="1 2">IWT140</strain>
    </source>
</reference>
<dbReference type="EMBL" id="BCMH01000002">
    <property type="protein sequence ID" value="GAX02869.1"/>
    <property type="molecule type" value="Genomic_DNA"/>
</dbReference>
<accession>A0A1Z5IM97</accession>
<gene>
    <name evidence="1" type="ORF">IWT140_00467</name>
</gene>
<organism evidence="1 2">
    <name type="scientific">Secundilactobacillus pentosiphilus</name>
    <dbReference type="NCBI Taxonomy" id="1714682"/>
    <lineage>
        <taxon>Bacteria</taxon>
        <taxon>Bacillati</taxon>
        <taxon>Bacillota</taxon>
        <taxon>Bacilli</taxon>
        <taxon>Lactobacillales</taxon>
        <taxon>Lactobacillaceae</taxon>
        <taxon>Secundilactobacillus</taxon>
    </lineage>
</organism>
<evidence type="ECO:0000313" key="1">
    <source>
        <dbReference type="EMBL" id="GAX02869.1"/>
    </source>
</evidence>
<keyword evidence="2" id="KW-1185">Reference proteome</keyword>
<comment type="caution">
    <text evidence="1">The sequence shown here is derived from an EMBL/GenBank/DDBJ whole genome shotgun (WGS) entry which is preliminary data.</text>
</comment>